<evidence type="ECO:0000313" key="1">
    <source>
        <dbReference type="EMBL" id="MBF6353631.1"/>
    </source>
</evidence>
<accession>A0ABS0D5A3</accession>
<sequence length="81" mass="8834">MSGKRPFGAVIPIDQAPSVLGFAATAEKLRHDNPHWPVRSPAAAAAVLSLHGECPWHCSTRVAALIVSADDYRYFRDRGIH</sequence>
<evidence type="ECO:0000313" key="2">
    <source>
        <dbReference type="Proteomes" id="UP000707731"/>
    </source>
</evidence>
<protein>
    <submittedName>
        <fullName evidence="1">Uncharacterized protein</fullName>
    </submittedName>
</protein>
<keyword evidence="2" id="KW-1185">Reference proteome</keyword>
<reference evidence="1 2" key="1">
    <citation type="submission" date="2020-10" db="EMBL/GenBank/DDBJ databases">
        <title>Identification of Nocardia species via Next-generation sequencing and recognition of intraspecies genetic diversity.</title>
        <authorList>
            <person name="Li P."/>
            <person name="Li P."/>
            <person name="Lu B."/>
        </authorList>
    </citation>
    <scope>NUCLEOTIDE SEQUENCE [LARGE SCALE GENOMIC DNA]</scope>
    <source>
        <strain evidence="1 2">BJ06-0143</strain>
    </source>
</reference>
<dbReference type="Proteomes" id="UP000707731">
    <property type="component" value="Unassembled WGS sequence"/>
</dbReference>
<organism evidence="1 2">
    <name type="scientific">Nocardia higoensis</name>
    <dbReference type="NCBI Taxonomy" id="228599"/>
    <lineage>
        <taxon>Bacteria</taxon>
        <taxon>Bacillati</taxon>
        <taxon>Actinomycetota</taxon>
        <taxon>Actinomycetes</taxon>
        <taxon>Mycobacteriales</taxon>
        <taxon>Nocardiaceae</taxon>
        <taxon>Nocardia</taxon>
    </lineage>
</organism>
<gene>
    <name evidence="1" type="ORF">IU449_03540</name>
</gene>
<proteinExistence type="predicted"/>
<name>A0ABS0D5A3_9NOCA</name>
<dbReference type="RefSeq" id="WP_195000512.1">
    <property type="nucleotide sequence ID" value="NZ_JADLQN010000001.1"/>
</dbReference>
<dbReference type="EMBL" id="JADLQN010000001">
    <property type="protein sequence ID" value="MBF6353631.1"/>
    <property type="molecule type" value="Genomic_DNA"/>
</dbReference>
<comment type="caution">
    <text evidence="1">The sequence shown here is derived from an EMBL/GenBank/DDBJ whole genome shotgun (WGS) entry which is preliminary data.</text>
</comment>